<feature type="region of interest" description="Disordered" evidence="1">
    <location>
        <begin position="157"/>
        <end position="251"/>
    </location>
</feature>
<dbReference type="STRING" id="10228.B3S6B4"/>
<dbReference type="HOGENOM" id="CLU_822154_0_0_1"/>
<accession>B3S6B4</accession>
<feature type="compositionally biased region" description="Pro residues" evidence="1">
    <location>
        <begin position="178"/>
        <end position="193"/>
    </location>
</feature>
<feature type="compositionally biased region" description="Basic and acidic residues" evidence="1">
    <location>
        <begin position="241"/>
        <end position="251"/>
    </location>
</feature>
<keyword evidence="3" id="KW-1185">Reference proteome</keyword>
<evidence type="ECO:0000313" key="3">
    <source>
        <dbReference type="Proteomes" id="UP000009022"/>
    </source>
</evidence>
<name>B3S6B4_TRIAD</name>
<dbReference type="OrthoDB" id="9836384at2759"/>
<proteinExistence type="predicted"/>
<evidence type="ECO:0000256" key="1">
    <source>
        <dbReference type="SAM" id="MobiDB-lite"/>
    </source>
</evidence>
<evidence type="ECO:0000313" key="2">
    <source>
        <dbReference type="EMBL" id="EDV21593.1"/>
    </source>
</evidence>
<feature type="compositionally biased region" description="Basic and acidic residues" evidence="1">
    <location>
        <begin position="206"/>
        <end position="223"/>
    </location>
</feature>
<dbReference type="PhylomeDB" id="B3S6B4"/>
<dbReference type="EMBL" id="DS985252">
    <property type="protein sequence ID" value="EDV21593.1"/>
    <property type="molecule type" value="Genomic_DNA"/>
</dbReference>
<dbReference type="CTD" id="6757089"/>
<feature type="compositionally biased region" description="Polar residues" evidence="1">
    <location>
        <begin position="164"/>
        <end position="173"/>
    </location>
</feature>
<feature type="compositionally biased region" description="Polar residues" evidence="1">
    <location>
        <begin position="224"/>
        <end position="240"/>
    </location>
</feature>
<dbReference type="GeneID" id="6757089"/>
<dbReference type="Proteomes" id="UP000009022">
    <property type="component" value="Unassembled WGS sequence"/>
</dbReference>
<dbReference type="PANTHER" id="PTHR36867">
    <property type="entry name" value="MCG131172, ISOFORM CRA_A"/>
    <property type="match status" value="1"/>
</dbReference>
<dbReference type="OMA" id="EMCNNEL"/>
<dbReference type="SUPFAM" id="SSF101447">
    <property type="entry name" value="Formin homology 2 domain (FH2 domain)"/>
    <property type="match status" value="1"/>
</dbReference>
<feature type="compositionally biased region" description="Polar residues" evidence="1">
    <location>
        <begin position="196"/>
        <end position="205"/>
    </location>
</feature>
<dbReference type="KEGG" id="tad:TRIADDRAFT_59745"/>
<organism evidence="2 3">
    <name type="scientific">Trichoplax adhaerens</name>
    <name type="common">Trichoplax reptans</name>
    <dbReference type="NCBI Taxonomy" id="10228"/>
    <lineage>
        <taxon>Eukaryota</taxon>
        <taxon>Metazoa</taxon>
        <taxon>Placozoa</taxon>
        <taxon>Uniplacotomia</taxon>
        <taxon>Trichoplacea</taxon>
        <taxon>Trichoplacidae</taxon>
        <taxon>Trichoplax</taxon>
    </lineage>
</organism>
<sequence>MEVTSSPDKLGKFEDAPPLSKTYCQRISVEEYEQVGEEATRTALKNLVSNLEADSELYKRVLRKRKQESLENSGLFSYVKCKIYSFLNYTEHLQISDEDYHNEIERLKYNIINAFNYAQESKLNKDQRYSRRLIEKKSKDMIEKMIQSSITEIEQKAESSSSSCYQQRESAQVTLKAPLPPPPPPPPPPPLPSAPIMSSTDGNTRNPEKKLGNQSELDKKNEFTTESTKNTSSIESTNLEANKKCPSVDETSLHDSIMSVIKDGSALASLRKTSADDDQIEIKRRRLQQEDNDAMKKFFNEKLIDKFKNVARSPEVSDISNNSGFDDVVNTHNGSWLQ</sequence>
<gene>
    <name evidence="2" type="ORF">TRIADDRAFT_59745</name>
</gene>
<dbReference type="eggNOG" id="ENOG502S6SY">
    <property type="taxonomic scope" value="Eukaryota"/>
</dbReference>
<dbReference type="AlphaFoldDB" id="B3S6B4"/>
<dbReference type="PANTHER" id="PTHR36867:SF1">
    <property type="entry name" value="RIKEN CDNA 2610318N02 GENE"/>
    <property type="match status" value="1"/>
</dbReference>
<protein>
    <submittedName>
        <fullName evidence="2">Uncharacterized protein</fullName>
    </submittedName>
</protein>
<dbReference type="InParanoid" id="B3S6B4"/>
<dbReference type="RefSeq" id="XP_002115741.1">
    <property type="nucleotide sequence ID" value="XM_002115705.1"/>
</dbReference>
<reference evidence="2 3" key="1">
    <citation type="journal article" date="2008" name="Nature">
        <title>The Trichoplax genome and the nature of placozoans.</title>
        <authorList>
            <person name="Srivastava M."/>
            <person name="Begovic E."/>
            <person name="Chapman J."/>
            <person name="Putnam N.H."/>
            <person name="Hellsten U."/>
            <person name="Kawashima T."/>
            <person name="Kuo A."/>
            <person name="Mitros T."/>
            <person name="Salamov A."/>
            <person name="Carpenter M.L."/>
            <person name="Signorovitch A.Y."/>
            <person name="Moreno M.A."/>
            <person name="Kamm K."/>
            <person name="Grimwood J."/>
            <person name="Schmutz J."/>
            <person name="Shapiro H."/>
            <person name="Grigoriev I.V."/>
            <person name="Buss L.W."/>
            <person name="Schierwater B."/>
            <person name="Dellaporta S.L."/>
            <person name="Rokhsar D.S."/>
        </authorList>
    </citation>
    <scope>NUCLEOTIDE SEQUENCE [LARGE SCALE GENOMIC DNA]</scope>
    <source>
        <strain evidence="2 3">Grell-BS-1999</strain>
    </source>
</reference>